<proteinExistence type="predicted"/>
<evidence type="ECO:0000313" key="2">
    <source>
        <dbReference type="EMBL" id="MCT2584017.1"/>
    </source>
</evidence>
<accession>A0ABT2J840</accession>
<feature type="region of interest" description="Disordered" evidence="1">
    <location>
        <begin position="331"/>
        <end position="350"/>
    </location>
</feature>
<gene>
    <name evidence="2" type="ORF">JT362_12905</name>
</gene>
<feature type="compositionally biased region" description="Basic and acidic residues" evidence="1">
    <location>
        <begin position="333"/>
        <end position="350"/>
    </location>
</feature>
<dbReference type="InterPro" id="IPR025447">
    <property type="entry name" value="DUF4192"/>
</dbReference>
<protein>
    <submittedName>
        <fullName evidence="2">DUF4192 domain-containing protein</fullName>
    </submittedName>
</protein>
<dbReference type="Pfam" id="PF13830">
    <property type="entry name" value="DUF4192"/>
    <property type="match status" value="1"/>
</dbReference>
<sequence>MTSPLAPPFPPPTVIRLDELGELIAGIPGLLGFHPTDSLVLVTFSHADGYRIGPTVRIDLPDPADGRDLVHQLCGALDQNDVVATAVVVVGGGDADPPDLPHRELARILTEELSGLGIRLVHSAWVPLIARDATWWCYEEEECTGQVHDPRTSTLAVLQTIDGSVTYPSRADMAALLAPDHEDRVAHRADLLAALADSDPHPDDLTADVLAAVEATTSRASPAIDDERLVRLGAALCHAQVRDTCLALSITEWALPAERLWLVLTRSMPVPERAEPAFLLALCAYLRGAAVLAGMALEVAMDADPDHRLAPLLREALDRGTPPDVLRTMLGKSIERAHTRTEPTRDVPDN</sequence>
<keyword evidence="3" id="KW-1185">Reference proteome</keyword>
<dbReference type="Proteomes" id="UP001156441">
    <property type="component" value="Unassembled WGS sequence"/>
</dbReference>
<name>A0ABT2J840_9PSEU</name>
<comment type="caution">
    <text evidence="2">The sequence shown here is derived from an EMBL/GenBank/DDBJ whole genome shotgun (WGS) entry which is preliminary data.</text>
</comment>
<evidence type="ECO:0000313" key="3">
    <source>
        <dbReference type="Proteomes" id="UP001156441"/>
    </source>
</evidence>
<evidence type="ECO:0000256" key="1">
    <source>
        <dbReference type="SAM" id="MobiDB-lite"/>
    </source>
</evidence>
<organism evidence="2 3">
    <name type="scientific">Actinophytocola gossypii</name>
    <dbReference type="NCBI Taxonomy" id="2812003"/>
    <lineage>
        <taxon>Bacteria</taxon>
        <taxon>Bacillati</taxon>
        <taxon>Actinomycetota</taxon>
        <taxon>Actinomycetes</taxon>
        <taxon>Pseudonocardiales</taxon>
        <taxon>Pseudonocardiaceae</taxon>
    </lineage>
</organism>
<dbReference type="EMBL" id="JAFFZE010000010">
    <property type="protein sequence ID" value="MCT2584017.1"/>
    <property type="molecule type" value="Genomic_DNA"/>
</dbReference>
<dbReference type="RefSeq" id="WP_260191393.1">
    <property type="nucleotide sequence ID" value="NZ_JAFFZE010000010.1"/>
</dbReference>
<reference evidence="2 3" key="1">
    <citation type="submission" date="2021-02" db="EMBL/GenBank/DDBJ databases">
        <title>Actinophytocola xerophila sp. nov., isolated from soil of cotton cropping field.</title>
        <authorList>
            <person name="Huang R."/>
            <person name="Chen X."/>
            <person name="Ge X."/>
            <person name="Liu W."/>
        </authorList>
    </citation>
    <scope>NUCLEOTIDE SEQUENCE [LARGE SCALE GENOMIC DNA]</scope>
    <source>
        <strain evidence="2 3">S1-96</strain>
    </source>
</reference>